<evidence type="ECO:0000259" key="24">
    <source>
        <dbReference type="PROSITE" id="PS51462"/>
    </source>
</evidence>
<evidence type="ECO:0000256" key="12">
    <source>
        <dbReference type="ARBA" id="ARBA00024596"/>
    </source>
</evidence>
<dbReference type="PROSITE" id="PS00893">
    <property type="entry name" value="NUDIX_BOX"/>
    <property type="match status" value="1"/>
</dbReference>
<evidence type="ECO:0000256" key="18">
    <source>
        <dbReference type="ARBA" id="ARBA00031927"/>
    </source>
</evidence>
<dbReference type="InterPro" id="IPR003563">
    <property type="entry name" value="8ODP"/>
</dbReference>
<keyword evidence="7" id="KW-0460">Magnesium</keyword>
<protein>
    <recommendedName>
        <fullName evidence="14">Oxidized purine nucleoside triphosphate hydrolase</fullName>
        <ecNumber evidence="13">3.6.1.56</ecNumber>
    </recommendedName>
    <alternativeName>
        <fullName evidence="18">2-hydroxy-dATP diphosphatase</fullName>
    </alternativeName>
    <alternativeName>
        <fullName evidence="17">7,8-dihydro-8-oxoguanine triphosphatase</fullName>
    </alternativeName>
    <alternativeName>
        <fullName evidence="16">8-oxo-dGTPase</fullName>
    </alternativeName>
    <alternativeName>
        <fullName evidence="19">Methylated purine nucleoside triphosphate hydrolase</fullName>
    </alternativeName>
    <alternativeName>
        <fullName evidence="15">Nucleoside diphosphate-linked moiety X motif 1</fullName>
    </alternativeName>
</protein>
<proteinExistence type="inferred from homology"/>
<evidence type="ECO:0000256" key="11">
    <source>
        <dbReference type="ARBA" id="ARBA00024486"/>
    </source>
</evidence>
<keyword evidence="5" id="KW-0479">Metal-binding</keyword>
<comment type="function">
    <text evidence="23">Oxidized purine nucleoside triphosphate hydrolase which is a prominent sanitizer of the oxidized nucleotide pool. Catalyzes the hydrolysis of 2-oxo-dATP (2-hydroxy-dATP) into 2-oxo-dAMP. Also has a significant hydrolase activity toward 2-oxo-ATP, 8-oxo-dGTP and 8-oxo-dATP. Through the hydrolysis of oxidized purine nucleoside triphosphates, prevents their incorporation into DNA and the subsequent transversions A:T to C:G and G:C to T:A. Also catalyzes the hydrolysis of methylated purine nucleoside triphosphate preventing their integration into DNA. Through this antimutagenic activity protects cells from oxidative stress.</text>
</comment>
<dbReference type="Gene3D" id="3.90.79.10">
    <property type="entry name" value="Nucleoside Triphosphate Pyrophosphohydrolase"/>
    <property type="match status" value="1"/>
</dbReference>
<comment type="subunit">
    <text evidence="4">Monomer.</text>
</comment>
<feature type="domain" description="Nudix hydrolase" evidence="24">
    <location>
        <begin position="9"/>
        <end position="142"/>
    </location>
</feature>
<comment type="catalytic activity">
    <reaction evidence="9">
        <text>8-oxo-dATP + H2O = 8-oxo-dAMP + diphosphate + H(+)</text>
        <dbReference type="Rhea" id="RHEA:65396"/>
        <dbReference type="ChEBI" id="CHEBI:15377"/>
        <dbReference type="ChEBI" id="CHEBI:15378"/>
        <dbReference type="ChEBI" id="CHEBI:33019"/>
        <dbReference type="ChEBI" id="CHEBI:71361"/>
        <dbReference type="ChEBI" id="CHEBI:172871"/>
    </reaction>
    <physiologicalReaction direction="left-to-right" evidence="9">
        <dbReference type="Rhea" id="RHEA:65397"/>
    </physiologicalReaction>
</comment>
<dbReference type="GO" id="GO:0046872">
    <property type="term" value="F:metal ion binding"/>
    <property type="evidence" value="ECO:0007669"/>
    <property type="project" value="UniProtKB-KW"/>
</dbReference>
<comment type="catalytic activity">
    <reaction evidence="20">
        <text>N(6)-methyl-ATP + H2O = N(6)-methyl-AMP + diphosphate + H(+)</text>
        <dbReference type="Rhea" id="RHEA:67608"/>
        <dbReference type="ChEBI" id="CHEBI:15377"/>
        <dbReference type="ChEBI" id="CHEBI:15378"/>
        <dbReference type="ChEBI" id="CHEBI:33019"/>
        <dbReference type="ChEBI" id="CHEBI:144842"/>
        <dbReference type="ChEBI" id="CHEBI:172873"/>
    </reaction>
    <physiologicalReaction direction="left-to-right" evidence="20">
        <dbReference type="Rhea" id="RHEA:67609"/>
    </physiologicalReaction>
</comment>
<dbReference type="AlphaFoldDB" id="A0A0T6B1Y9"/>
<evidence type="ECO:0000256" key="15">
    <source>
        <dbReference type="ARBA" id="ARBA00029673"/>
    </source>
</evidence>
<comment type="catalytic activity">
    <reaction evidence="12">
        <text>2-oxo-ATP + H2O = 2-oxo-AMP + diphosphate + H(+)</text>
        <dbReference type="Rhea" id="RHEA:67392"/>
        <dbReference type="ChEBI" id="CHEBI:15377"/>
        <dbReference type="ChEBI" id="CHEBI:15378"/>
        <dbReference type="ChEBI" id="CHEBI:33019"/>
        <dbReference type="ChEBI" id="CHEBI:71395"/>
        <dbReference type="ChEBI" id="CHEBI:172878"/>
    </reaction>
    <physiologicalReaction direction="left-to-right" evidence="12">
        <dbReference type="Rhea" id="RHEA:67393"/>
    </physiologicalReaction>
</comment>
<dbReference type="GO" id="GO:0042262">
    <property type="term" value="P:DNA protection"/>
    <property type="evidence" value="ECO:0007669"/>
    <property type="project" value="InterPro"/>
</dbReference>
<evidence type="ECO:0000256" key="17">
    <source>
        <dbReference type="ARBA" id="ARBA00030682"/>
    </source>
</evidence>
<evidence type="ECO:0000313" key="26">
    <source>
        <dbReference type="Proteomes" id="UP000051574"/>
    </source>
</evidence>
<evidence type="ECO:0000256" key="6">
    <source>
        <dbReference type="ARBA" id="ARBA00022801"/>
    </source>
</evidence>
<dbReference type="EC" id="3.6.1.56" evidence="13"/>
<evidence type="ECO:0000256" key="21">
    <source>
        <dbReference type="ARBA" id="ARBA00048894"/>
    </source>
</evidence>
<evidence type="ECO:0000256" key="10">
    <source>
        <dbReference type="ARBA" id="ARBA00024459"/>
    </source>
</evidence>
<comment type="caution">
    <text evidence="25">The sequence shown here is derived from an EMBL/GenBank/DDBJ whole genome shotgun (WGS) entry which is preliminary data.</text>
</comment>
<evidence type="ECO:0000256" key="1">
    <source>
        <dbReference type="ARBA" id="ARBA00001946"/>
    </source>
</evidence>
<dbReference type="PRINTS" id="PR01403">
    <property type="entry name" value="8OXTPHPHTASE"/>
</dbReference>
<evidence type="ECO:0000256" key="22">
    <source>
        <dbReference type="ARBA" id="ARBA00049032"/>
    </source>
</evidence>
<accession>A0A0T6B1Y9</accession>
<evidence type="ECO:0000256" key="9">
    <source>
        <dbReference type="ARBA" id="ARBA00024448"/>
    </source>
</evidence>
<dbReference type="InterPro" id="IPR000086">
    <property type="entry name" value="NUDIX_hydrolase_dom"/>
</dbReference>
<reference evidence="25 26" key="1">
    <citation type="submission" date="2015-09" db="EMBL/GenBank/DDBJ databases">
        <title>Draft genome of the scarab beetle Oryctes borbonicus.</title>
        <authorList>
            <person name="Meyer J.M."/>
            <person name="Markov G.V."/>
            <person name="Baskaran P."/>
            <person name="Herrmann M."/>
            <person name="Sommer R.J."/>
            <person name="Roedelsperger C."/>
        </authorList>
    </citation>
    <scope>NUCLEOTIDE SEQUENCE [LARGE SCALE GENOMIC DNA]</scope>
    <source>
        <strain evidence="25">OB123</strain>
        <tissue evidence="25">Whole animal</tissue>
    </source>
</reference>
<evidence type="ECO:0000256" key="23">
    <source>
        <dbReference type="ARBA" id="ARBA00053094"/>
    </source>
</evidence>
<dbReference type="InterPro" id="IPR020084">
    <property type="entry name" value="NUDIX_hydrolase_CS"/>
</dbReference>
<dbReference type="OrthoDB" id="408303at2759"/>
<dbReference type="PROSITE" id="PS51462">
    <property type="entry name" value="NUDIX"/>
    <property type="match status" value="1"/>
</dbReference>
<dbReference type="SUPFAM" id="SSF55811">
    <property type="entry name" value="Nudix"/>
    <property type="match status" value="1"/>
</dbReference>
<comment type="similarity">
    <text evidence="3">Belongs to the Nudix hydrolase family.</text>
</comment>
<organism evidence="25 26">
    <name type="scientific">Oryctes borbonicus</name>
    <dbReference type="NCBI Taxonomy" id="1629725"/>
    <lineage>
        <taxon>Eukaryota</taxon>
        <taxon>Metazoa</taxon>
        <taxon>Ecdysozoa</taxon>
        <taxon>Arthropoda</taxon>
        <taxon>Hexapoda</taxon>
        <taxon>Insecta</taxon>
        <taxon>Pterygota</taxon>
        <taxon>Neoptera</taxon>
        <taxon>Endopterygota</taxon>
        <taxon>Coleoptera</taxon>
        <taxon>Polyphaga</taxon>
        <taxon>Scarabaeiformia</taxon>
        <taxon>Scarabaeidae</taxon>
        <taxon>Dynastinae</taxon>
        <taxon>Oryctes</taxon>
    </lineage>
</organism>
<dbReference type="PANTHER" id="PTHR43758">
    <property type="entry name" value="7,8-DIHYDRO-8-OXOGUANINE TRIPHOSPHATASE"/>
    <property type="match status" value="1"/>
</dbReference>
<evidence type="ECO:0000256" key="19">
    <source>
        <dbReference type="ARBA" id="ARBA00032071"/>
    </source>
</evidence>
<dbReference type="EMBL" id="LJIG01016187">
    <property type="protein sequence ID" value="KRT81354.1"/>
    <property type="molecule type" value="Genomic_DNA"/>
</dbReference>
<dbReference type="InterPro" id="IPR015797">
    <property type="entry name" value="NUDIX_hydrolase-like_dom_sf"/>
</dbReference>
<evidence type="ECO:0000256" key="20">
    <source>
        <dbReference type="ARBA" id="ARBA00048002"/>
    </source>
</evidence>
<comment type="subcellular location">
    <subcellularLocation>
        <location evidence="2">Nucleus</location>
    </subcellularLocation>
</comment>
<name>A0A0T6B1Y9_9SCAR</name>
<evidence type="ECO:0000256" key="14">
    <source>
        <dbReference type="ARBA" id="ARBA00026218"/>
    </source>
</evidence>
<evidence type="ECO:0000256" key="7">
    <source>
        <dbReference type="ARBA" id="ARBA00022842"/>
    </source>
</evidence>
<comment type="catalytic activity">
    <reaction evidence="21">
        <text>O(6)-methyl-dGTP + H2O = O(6)-methyl-dGMP + diphosphate + H(+)</text>
        <dbReference type="Rhea" id="RHEA:67600"/>
        <dbReference type="ChEBI" id="CHEBI:15377"/>
        <dbReference type="ChEBI" id="CHEBI:15378"/>
        <dbReference type="ChEBI" id="CHEBI:33019"/>
        <dbReference type="ChEBI" id="CHEBI:169974"/>
        <dbReference type="ChEBI" id="CHEBI:169975"/>
    </reaction>
    <physiologicalReaction direction="left-to-right" evidence="21">
        <dbReference type="Rhea" id="RHEA:67601"/>
    </physiologicalReaction>
</comment>
<evidence type="ECO:0000256" key="3">
    <source>
        <dbReference type="ARBA" id="ARBA00005582"/>
    </source>
</evidence>
<comment type="catalytic activity">
    <reaction evidence="11">
        <text>8-oxo-dGTP + H2O = 8-oxo-dGMP + diphosphate + H(+)</text>
        <dbReference type="Rhea" id="RHEA:31575"/>
        <dbReference type="ChEBI" id="CHEBI:15377"/>
        <dbReference type="ChEBI" id="CHEBI:15378"/>
        <dbReference type="ChEBI" id="CHEBI:33019"/>
        <dbReference type="ChEBI" id="CHEBI:63224"/>
        <dbReference type="ChEBI" id="CHEBI:77896"/>
    </reaction>
    <physiologicalReaction direction="left-to-right" evidence="11">
        <dbReference type="Rhea" id="RHEA:31576"/>
    </physiologicalReaction>
</comment>
<keyword evidence="6" id="KW-0378">Hydrolase</keyword>
<dbReference type="Pfam" id="PF00293">
    <property type="entry name" value="NUDIX"/>
    <property type="match status" value="1"/>
</dbReference>
<keyword evidence="26" id="KW-1185">Reference proteome</keyword>
<dbReference type="GO" id="GO:0005634">
    <property type="term" value="C:nucleus"/>
    <property type="evidence" value="ECO:0007669"/>
    <property type="project" value="UniProtKB-SubCell"/>
</dbReference>
<evidence type="ECO:0000256" key="8">
    <source>
        <dbReference type="ARBA" id="ARBA00023242"/>
    </source>
</evidence>
<sequence length="173" mass="19862">MPSSDNNNIKSIVEFTLIFVRSDEGVLLGFKKRGFGVGKWNGFGGKIEKGETILQGAMRELKEESNLTVSSSNMIYVGYVRYDRVDSPQVDIVYIFTASEFSDSLEESEEMAPKWFKISEIPYEEMWGDSKYWLPIVLRKKGIFAEFLLSGERNMVKKNVEERDENNIPVYGE</sequence>
<evidence type="ECO:0000256" key="16">
    <source>
        <dbReference type="ARBA" id="ARBA00030634"/>
    </source>
</evidence>
<evidence type="ECO:0000313" key="25">
    <source>
        <dbReference type="EMBL" id="KRT81354.1"/>
    </source>
</evidence>
<comment type="catalytic activity">
    <reaction evidence="22">
        <text>N(6)-methyl-dATP + H2O = N(6)-methyl-dAMP + diphosphate + H(+)</text>
        <dbReference type="Rhea" id="RHEA:67604"/>
        <dbReference type="ChEBI" id="CHEBI:15377"/>
        <dbReference type="ChEBI" id="CHEBI:15378"/>
        <dbReference type="ChEBI" id="CHEBI:33019"/>
        <dbReference type="ChEBI" id="CHEBI:169976"/>
        <dbReference type="ChEBI" id="CHEBI:172872"/>
    </reaction>
    <physiologicalReaction direction="left-to-right" evidence="22">
        <dbReference type="Rhea" id="RHEA:67605"/>
    </physiologicalReaction>
</comment>
<evidence type="ECO:0000256" key="4">
    <source>
        <dbReference type="ARBA" id="ARBA00011245"/>
    </source>
</evidence>
<dbReference type="GO" id="GO:0008413">
    <property type="term" value="F:8-oxo-7,8-dihydroguanosine triphosphate pyrophosphatase activity"/>
    <property type="evidence" value="ECO:0007669"/>
    <property type="project" value="InterPro"/>
</dbReference>
<comment type="catalytic activity">
    <reaction evidence="10">
        <text>2-oxo-dATP + H2O = 2-oxo-dAMP + diphosphate + H(+)</text>
        <dbReference type="Rhea" id="RHEA:31583"/>
        <dbReference type="ChEBI" id="CHEBI:15377"/>
        <dbReference type="ChEBI" id="CHEBI:15378"/>
        <dbReference type="ChEBI" id="CHEBI:33019"/>
        <dbReference type="ChEBI" id="CHEBI:63212"/>
        <dbReference type="ChEBI" id="CHEBI:77897"/>
        <dbReference type="EC" id="3.6.1.56"/>
    </reaction>
    <physiologicalReaction direction="left-to-right" evidence="10">
        <dbReference type="Rhea" id="RHEA:31584"/>
    </physiologicalReaction>
</comment>
<comment type="cofactor">
    <cofactor evidence="1">
        <name>Mg(2+)</name>
        <dbReference type="ChEBI" id="CHEBI:18420"/>
    </cofactor>
</comment>
<dbReference type="Proteomes" id="UP000051574">
    <property type="component" value="Unassembled WGS sequence"/>
</dbReference>
<keyword evidence="8" id="KW-0539">Nucleus</keyword>
<dbReference type="GO" id="GO:0005737">
    <property type="term" value="C:cytoplasm"/>
    <property type="evidence" value="ECO:0007669"/>
    <property type="project" value="TreeGrafter"/>
</dbReference>
<evidence type="ECO:0000256" key="2">
    <source>
        <dbReference type="ARBA" id="ARBA00004123"/>
    </source>
</evidence>
<dbReference type="PANTHER" id="PTHR43758:SF2">
    <property type="entry name" value="OXIDIZED PURINE NUCLEOSIDE TRIPHOSPHATE HYDROLASE"/>
    <property type="match status" value="1"/>
</dbReference>
<dbReference type="GO" id="GO:0008828">
    <property type="term" value="F:dATP diphosphatase activity"/>
    <property type="evidence" value="ECO:0007669"/>
    <property type="project" value="UniProtKB-EC"/>
</dbReference>
<evidence type="ECO:0000256" key="13">
    <source>
        <dbReference type="ARBA" id="ARBA00026103"/>
    </source>
</evidence>
<dbReference type="CDD" id="cd03427">
    <property type="entry name" value="NUDIX_MTH1_Nudt1"/>
    <property type="match status" value="1"/>
</dbReference>
<evidence type="ECO:0000256" key="5">
    <source>
        <dbReference type="ARBA" id="ARBA00022723"/>
    </source>
</evidence>
<gene>
    <name evidence="25" type="ORF">AMK59_5934</name>
</gene>